<dbReference type="PANTHER" id="PTHR12428:SF65">
    <property type="entry name" value="CYTOCHROME C OXIDASE ASSEMBLY PROTEIN COX18, MITOCHONDRIAL"/>
    <property type="match status" value="1"/>
</dbReference>
<comment type="similarity">
    <text evidence="2 6">Belongs to the OXA1/ALB3/YidC family.</text>
</comment>
<organism evidence="9 10">
    <name type="scientific">Suhomyces tanzawaensis NRRL Y-17324</name>
    <dbReference type="NCBI Taxonomy" id="984487"/>
    <lineage>
        <taxon>Eukaryota</taxon>
        <taxon>Fungi</taxon>
        <taxon>Dikarya</taxon>
        <taxon>Ascomycota</taxon>
        <taxon>Saccharomycotina</taxon>
        <taxon>Pichiomycetes</taxon>
        <taxon>Debaryomycetaceae</taxon>
        <taxon>Suhomyces</taxon>
    </lineage>
</organism>
<feature type="coiled-coil region" evidence="7">
    <location>
        <begin position="84"/>
        <end position="111"/>
    </location>
</feature>
<sequence>MNPIFHFTPRRHFSVDPHIVVSTLTESIQAVHAYTGLPWWALIPLTTFTLRTVWTLPLAVLQRKRIQKQSSLRPIVSAMNPVLKLNLAKRIQGAKRKAEQAKEKVKVSESTDSMAESYLNMQSPLASMKYEEVLVLTSKETRKRQKELFKKHDVQLWKNFILPAFQIPLWVSMSLTMRDLCGWSTWESLRNKPLDEALHTEGLFWFNDLAVADPYHVFPLILGITALCNVEWTFKTLELLRLTQKRKLRPTITDAISNLSRMTIVFMMAISLHAPAGLSLYWLSSQVYSLIQNVIMDLMKPISYTPNKRLNYSQANKDAVDVVKHGTPAEVVVKEAN</sequence>
<evidence type="ECO:0000256" key="2">
    <source>
        <dbReference type="ARBA" id="ARBA00009877"/>
    </source>
</evidence>
<protein>
    <recommendedName>
        <fullName evidence="8">Membrane insertase YidC/Oxa/ALB C-terminal domain-containing protein</fullName>
    </recommendedName>
</protein>
<keyword evidence="3 6" id="KW-0812">Transmembrane</keyword>
<proteinExistence type="inferred from homology"/>
<feature type="domain" description="Membrane insertase YidC/Oxa/ALB C-terminal" evidence="8">
    <location>
        <begin position="138"/>
        <end position="296"/>
    </location>
</feature>
<evidence type="ECO:0000256" key="7">
    <source>
        <dbReference type="SAM" id="Coils"/>
    </source>
</evidence>
<dbReference type="Pfam" id="PF02096">
    <property type="entry name" value="60KD_IMP"/>
    <property type="match status" value="1"/>
</dbReference>
<keyword evidence="10" id="KW-1185">Reference proteome</keyword>
<evidence type="ECO:0000313" key="10">
    <source>
        <dbReference type="Proteomes" id="UP000094285"/>
    </source>
</evidence>
<dbReference type="InterPro" id="IPR028055">
    <property type="entry name" value="YidC/Oxa/ALB_C"/>
</dbReference>
<evidence type="ECO:0000256" key="1">
    <source>
        <dbReference type="ARBA" id="ARBA00004141"/>
    </source>
</evidence>
<dbReference type="PANTHER" id="PTHR12428">
    <property type="entry name" value="OXA1"/>
    <property type="match status" value="1"/>
</dbReference>
<evidence type="ECO:0000256" key="5">
    <source>
        <dbReference type="ARBA" id="ARBA00023136"/>
    </source>
</evidence>
<dbReference type="GeneID" id="30984302"/>
<keyword evidence="5" id="KW-0472">Membrane</keyword>
<evidence type="ECO:0000256" key="6">
    <source>
        <dbReference type="RuleBase" id="RU003945"/>
    </source>
</evidence>
<dbReference type="CDD" id="cd20069">
    <property type="entry name" value="5TM_Oxa1-like"/>
    <property type="match status" value="1"/>
</dbReference>
<dbReference type="GO" id="GO:0032977">
    <property type="term" value="F:membrane insertase activity"/>
    <property type="evidence" value="ECO:0007669"/>
    <property type="project" value="InterPro"/>
</dbReference>
<gene>
    <name evidence="9" type="ORF">CANTADRAFT_53151</name>
</gene>
<dbReference type="GO" id="GO:0032979">
    <property type="term" value="P:protein insertion into mitochondrial inner membrane from matrix"/>
    <property type="evidence" value="ECO:0007669"/>
    <property type="project" value="TreeGrafter"/>
</dbReference>
<dbReference type="Proteomes" id="UP000094285">
    <property type="component" value="Unassembled WGS sequence"/>
</dbReference>
<dbReference type="AlphaFoldDB" id="A0A1E4SGT0"/>
<evidence type="ECO:0000313" key="9">
    <source>
        <dbReference type="EMBL" id="ODV78711.1"/>
    </source>
</evidence>
<dbReference type="RefSeq" id="XP_020063833.1">
    <property type="nucleotide sequence ID" value="XM_020210166.1"/>
</dbReference>
<keyword evidence="7" id="KW-0175">Coiled coil</keyword>
<evidence type="ECO:0000256" key="4">
    <source>
        <dbReference type="ARBA" id="ARBA00022989"/>
    </source>
</evidence>
<dbReference type="InterPro" id="IPR001708">
    <property type="entry name" value="YidC/ALB3/OXA1/COX18"/>
</dbReference>
<comment type="subcellular location">
    <subcellularLocation>
        <location evidence="1 6">Membrane</location>
        <topology evidence="1 6">Multi-pass membrane protein</topology>
    </subcellularLocation>
</comment>
<dbReference type="STRING" id="984487.A0A1E4SGT0"/>
<name>A0A1E4SGT0_9ASCO</name>
<dbReference type="GO" id="GO:0033617">
    <property type="term" value="P:mitochondrial respiratory chain complex IV assembly"/>
    <property type="evidence" value="ECO:0007669"/>
    <property type="project" value="TreeGrafter"/>
</dbReference>
<reference evidence="10" key="1">
    <citation type="submission" date="2016-05" db="EMBL/GenBank/DDBJ databases">
        <title>Comparative genomics of biotechnologically important yeasts.</title>
        <authorList>
            <consortium name="DOE Joint Genome Institute"/>
            <person name="Riley R."/>
            <person name="Haridas S."/>
            <person name="Wolfe K.H."/>
            <person name="Lopes M.R."/>
            <person name="Hittinger C.T."/>
            <person name="Goker M."/>
            <person name="Salamov A."/>
            <person name="Wisecaver J."/>
            <person name="Long T.M."/>
            <person name="Aerts A.L."/>
            <person name="Barry K."/>
            <person name="Choi C."/>
            <person name="Clum A."/>
            <person name="Coughlan A.Y."/>
            <person name="Deshpande S."/>
            <person name="Douglass A.P."/>
            <person name="Hanson S.J."/>
            <person name="Klenk H.-P."/>
            <person name="Labutti K."/>
            <person name="Lapidus A."/>
            <person name="Lindquist E."/>
            <person name="Lipzen A."/>
            <person name="Meier-Kolthoff J.P."/>
            <person name="Ohm R.A."/>
            <person name="Otillar R.P."/>
            <person name="Pangilinan J."/>
            <person name="Peng Y."/>
            <person name="Rokas A."/>
            <person name="Rosa C.A."/>
            <person name="Scheuner C."/>
            <person name="Sibirny A.A."/>
            <person name="Slot J.C."/>
            <person name="Stielow J.B."/>
            <person name="Sun H."/>
            <person name="Kurtzman C.P."/>
            <person name="Blackwell M."/>
            <person name="Grigoriev I.V."/>
            <person name="Jeffries T.W."/>
        </authorList>
    </citation>
    <scope>NUCLEOTIDE SEQUENCE [LARGE SCALE GENOMIC DNA]</scope>
    <source>
        <strain evidence="10">NRRL Y-17324</strain>
    </source>
</reference>
<accession>A0A1E4SGT0</accession>
<evidence type="ECO:0000259" key="8">
    <source>
        <dbReference type="Pfam" id="PF02096"/>
    </source>
</evidence>
<dbReference type="OrthoDB" id="2148490at2759"/>
<dbReference type="EMBL" id="KV453913">
    <property type="protein sequence ID" value="ODV78711.1"/>
    <property type="molecule type" value="Genomic_DNA"/>
</dbReference>
<keyword evidence="4" id="KW-1133">Transmembrane helix</keyword>
<dbReference type="GO" id="GO:0005743">
    <property type="term" value="C:mitochondrial inner membrane"/>
    <property type="evidence" value="ECO:0007669"/>
    <property type="project" value="TreeGrafter"/>
</dbReference>
<evidence type="ECO:0000256" key="3">
    <source>
        <dbReference type="ARBA" id="ARBA00022692"/>
    </source>
</evidence>